<dbReference type="CDD" id="cd00158">
    <property type="entry name" value="RHOD"/>
    <property type="match status" value="1"/>
</dbReference>
<gene>
    <name evidence="2" type="primary">glpE_3</name>
    <name evidence="2" type="ORF">Mgrana_02579</name>
</gene>
<evidence type="ECO:0000259" key="1">
    <source>
        <dbReference type="PROSITE" id="PS50206"/>
    </source>
</evidence>
<dbReference type="PROSITE" id="PS00380">
    <property type="entry name" value="RHODANESE_1"/>
    <property type="match status" value="1"/>
</dbReference>
<dbReference type="InterPro" id="IPR001763">
    <property type="entry name" value="Rhodanese-like_dom"/>
</dbReference>
<comment type="caution">
    <text evidence="2">The sequence shown here is derived from an EMBL/GenBank/DDBJ whole genome shotgun (WGS) entry which is preliminary data.</text>
</comment>
<dbReference type="EC" id="2.8.1.1" evidence="2"/>
<dbReference type="PROSITE" id="PS51257">
    <property type="entry name" value="PROKAR_LIPOPROTEIN"/>
    <property type="match status" value="1"/>
</dbReference>
<protein>
    <submittedName>
        <fullName evidence="2">Thiosulfate sulfurtransferase GlpE</fullName>
        <ecNumber evidence="2">2.8.1.1</ecNumber>
    </submittedName>
</protein>
<dbReference type="Gene3D" id="3.40.250.10">
    <property type="entry name" value="Rhodanese-like domain"/>
    <property type="match status" value="1"/>
</dbReference>
<dbReference type="Proteomes" id="UP000266178">
    <property type="component" value="Unassembled WGS sequence"/>
</dbReference>
<dbReference type="SUPFAM" id="SSF52821">
    <property type="entry name" value="Rhodanese/Cell cycle control phosphatase"/>
    <property type="match status" value="1"/>
</dbReference>
<dbReference type="GO" id="GO:0004792">
    <property type="term" value="F:thiosulfate-cyanide sulfurtransferase activity"/>
    <property type="evidence" value="ECO:0007669"/>
    <property type="project" value="UniProtKB-EC"/>
</dbReference>
<accession>A0A399F491</accession>
<dbReference type="InterPro" id="IPR050229">
    <property type="entry name" value="GlpE_sulfurtransferase"/>
</dbReference>
<dbReference type="InterPro" id="IPR036873">
    <property type="entry name" value="Rhodanese-like_dom_sf"/>
</dbReference>
<dbReference type="AlphaFoldDB" id="A0A399F491"/>
<reference evidence="2 3" key="1">
    <citation type="submission" date="2018-08" db="EMBL/GenBank/DDBJ databases">
        <title>Meiothermus granaticius genome AF-68 sequencing project.</title>
        <authorList>
            <person name="Da Costa M.S."/>
            <person name="Albuquerque L."/>
            <person name="Raposo P."/>
            <person name="Froufe H.J.C."/>
            <person name="Barroso C.S."/>
            <person name="Egas C."/>
        </authorList>
    </citation>
    <scope>NUCLEOTIDE SEQUENCE [LARGE SCALE GENOMIC DNA]</scope>
    <source>
        <strain evidence="2 3">AF-68</strain>
    </source>
</reference>
<dbReference type="RefSeq" id="WP_119358029.1">
    <property type="nucleotide sequence ID" value="NZ_BJXM01000024.1"/>
</dbReference>
<dbReference type="PROSITE" id="PS50206">
    <property type="entry name" value="RHODANESE_3"/>
    <property type="match status" value="1"/>
</dbReference>
<dbReference type="Pfam" id="PF00581">
    <property type="entry name" value="Rhodanese"/>
    <property type="match status" value="1"/>
</dbReference>
<keyword evidence="2" id="KW-0808">Transferase</keyword>
<sequence>MRRRSTPMIWLVLGLLLLGLAGCAPKTGYTDISVQDLQAASEPNRIVLDVRQPEEYAGGHVPGARLLPLGEVSSQAAELPKDAPIYVICRSGNRSKQASETLAQMGFKDVRNVQGGILAWQSAGYPLEH</sequence>
<dbReference type="OrthoDB" id="9800872at2"/>
<proteinExistence type="predicted"/>
<dbReference type="InterPro" id="IPR001307">
    <property type="entry name" value="Thiosulphate_STrfase_CS"/>
</dbReference>
<keyword evidence="3" id="KW-1185">Reference proteome</keyword>
<organism evidence="2 3">
    <name type="scientific">Meiothermus granaticius NBRC 107808</name>
    <dbReference type="NCBI Taxonomy" id="1227551"/>
    <lineage>
        <taxon>Bacteria</taxon>
        <taxon>Thermotogati</taxon>
        <taxon>Deinococcota</taxon>
        <taxon>Deinococci</taxon>
        <taxon>Thermales</taxon>
        <taxon>Thermaceae</taxon>
        <taxon>Meiothermus</taxon>
    </lineage>
</organism>
<dbReference type="PANTHER" id="PTHR43031:SF1">
    <property type="entry name" value="PYRIDINE NUCLEOTIDE-DISULPHIDE OXIDOREDUCTASE"/>
    <property type="match status" value="1"/>
</dbReference>
<dbReference type="PANTHER" id="PTHR43031">
    <property type="entry name" value="FAD-DEPENDENT OXIDOREDUCTASE"/>
    <property type="match status" value="1"/>
</dbReference>
<evidence type="ECO:0000313" key="3">
    <source>
        <dbReference type="Proteomes" id="UP000266178"/>
    </source>
</evidence>
<dbReference type="SMART" id="SM00450">
    <property type="entry name" value="RHOD"/>
    <property type="match status" value="1"/>
</dbReference>
<evidence type="ECO:0000313" key="2">
    <source>
        <dbReference type="EMBL" id="RIH91514.1"/>
    </source>
</evidence>
<dbReference type="EMBL" id="QWLB01000040">
    <property type="protein sequence ID" value="RIH91514.1"/>
    <property type="molecule type" value="Genomic_DNA"/>
</dbReference>
<feature type="domain" description="Rhodanese" evidence="1">
    <location>
        <begin position="41"/>
        <end position="129"/>
    </location>
</feature>
<name>A0A399F491_9DEIN</name>